<dbReference type="SUPFAM" id="SSF55545">
    <property type="entry name" value="beta-N-acetylhexosaminidase-like domain"/>
    <property type="match status" value="1"/>
</dbReference>
<dbReference type="Gene3D" id="3.20.20.80">
    <property type="entry name" value="Glycosidases"/>
    <property type="match status" value="1"/>
</dbReference>
<feature type="domain" description="Glycoside hydrolase family 20 catalytic" evidence="7">
    <location>
        <begin position="142"/>
        <end position="493"/>
    </location>
</feature>
<dbReference type="GO" id="GO:0016020">
    <property type="term" value="C:membrane"/>
    <property type="evidence" value="ECO:0007669"/>
    <property type="project" value="TreeGrafter"/>
</dbReference>
<dbReference type="EMBL" id="BMWX01000003">
    <property type="protein sequence ID" value="GGZ24981.1"/>
    <property type="molecule type" value="Genomic_DNA"/>
</dbReference>
<comment type="caution">
    <text evidence="9">The sequence shown here is derived from an EMBL/GenBank/DDBJ whole genome shotgun (WGS) entry which is preliminary data.</text>
</comment>
<dbReference type="EC" id="3.2.1.52" evidence="3"/>
<feature type="domain" description="Beta-hexosaminidase bacterial type N-terminal" evidence="8">
    <location>
        <begin position="17"/>
        <end position="139"/>
    </location>
</feature>
<sequence>MGISAEAQSGLQEEALIVPRPNQISFSASTFILPKKLRMVVSGPEQEKAAGFLGTWLARNTKTKAKTTTSSKGELVFTASDDLADEAYRLSIDEDQILVEASGYAGYFYAIQSLKQLIRNASAETTGRIVLSGMKIEDAPRFAWRAYMLDEARYFQGEAFVKQQLDEMAALKMNVFHWHLTDDAGWRIEIKKYPKLTEVGAQRTDSEIGVWGSGKTSGEAHGGFYTQKQIKDIVQYALDRNITIVPEFEMPGHSSAAIAAYPWLGTAKEAIVVPVKFGRHYDNYDITDPKVITFIHEVLNELFALFPSEVIHIGGDEVGYKVWEDSEHVQQYMKKNQLASPADLQVSFTNQISQYIQQQGRRMMGWNEIMGINIHNDFEEKKHDEEAETELAKNVIVHFWKGNVELATRAAQKGYGIVNSLHSQTYLDYPYKSISLEKAYSFDPVPSDLDEKYHKNIYGLGCQMWTEWTPSTKDVERQTYPRIAAYAEVGWTELDQKDFESFQKALKKVKEGWLEKGIIVGGLSAKD</sequence>
<dbReference type="Proteomes" id="UP000619457">
    <property type="component" value="Unassembled WGS sequence"/>
</dbReference>
<comment type="similarity">
    <text evidence="2">Belongs to the glycosyl hydrolase 20 family.</text>
</comment>
<dbReference type="InterPro" id="IPR015882">
    <property type="entry name" value="HEX_bac_N"/>
</dbReference>
<dbReference type="CDD" id="cd06563">
    <property type="entry name" value="GH20_chitobiase-like"/>
    <property type="match status" value="1"/>
</dbReference>
<dbReference type="GO" id="GO:0030203">
    <property type="term" value="P:glycosaminoglycan metabolic process"/>
    <property type="evidence" value="ECO:0007669"/>
    <property type="project" value="TreeGrafter"/>
</dbReference>
<keyword evidence="5" id="KW-0326">Glycosidase</keyword>
<dbReference type="Pfam" id="PF02838">
    <property type="entry name" value="Glyco_hydro_20b"/>
    <property type="match status" value="1"/>
</dbReference>
<dbReference type="GO" id="GO:0005975">
    <property type="term" value="P:carbohydrate metabolic process"/>
    <property type="evidence" value="ECO:0007669"/>
    <property type="project" value="InterPro"/>
</dbReference>
<comment type="catalytic activity">
    <reaction evidence="1">
        <text>Hydrolysis of terminal non-reducing N-acetyl-D-hexosamine residues in N-acetyl-beta-D-hexosaminides.</text>
        <dbReference type="EC" id="3.2.1.52"/>
    </reaction>
</comment>
<dbReference type="PIRSF" id="PIRSF001093">
    <property type="entry name" value="B-hxosamndse_ab_euk"/>
    <property type="match status" value="1"/>
</dbReference>
<evidence type="ECO:0000313" key="9">
    <source>
        <dbReference type="EMBL" id="GGZ24981.1"/>
    </source>
</evidence>
<proteinExistence type="inferred from homology"/>
<evidence type="ECO:0000256" key="5">
    <source>
        <dbReference type="ARBA" id="ARBA00023295"/>
    </source>
</evidence>
<dbReference type="SUPFAM" id="SSF51445">
    <property type="entry name" value="(Trans)glycosidases"/>
    <property type="match status" value="1"/>
</dbReference>
<evidence type="ECO:0000313" key="10">
    <source>
        <dbReference type="Proteomes" id="UP000619457"/>
    </source>
</evidence>
<keyword evidence="10" id="KW-1185">Reference proteome</keyword>
<evidence type="ECO:0000256" key="1">
    <source>
        <dbReference type="ARBA" id="ARBA00001231"/>
    </source>
</evidence>
<reference evidence="9" key="2">
    <citation type="submission" date="2020-09" db="EMBL/GenBank/DDBJ databases">
        <authorList>
            <person name="Sun Q."/>
            <person name="Kim S."/>
        </authorList>
    </citation>
    <scope>NUCLEOTIDE SEQUENCE</scope>
    <source>
        <strain evidence="9">KCTC 12368</strain>
    </source>
</reference>
<keyword evidence="4" id="KW-0378">Hydrolase</keyword>
<dbReference type="Gene3D" id="3.30.379.10">
    <property type="entry name" value="Chitobiase/beta-hexosaminidase domain 2-like"/>
    <property type="match status" value="1"/>
</dbReference>
<dbReference type="PANTHER" id="PTHR22600:SF57">
    <property type="entry name" value="BETA-N-ACETYLHEXOSAMINIDASE"/>
    <property type="match status" value="1"/>
</dbReference>
<evidence type="ECO:0000259" key="7">
    <source>
        <dbReference type="Pfam" id="PF00728"/>
    </source>
</evidence>
<dbReference type="PANTHER" id="PTHR22600">
    <property type="entry name" value="BETA-HEXOSAMINIDASE"/>
    <property type="match status" value="1"/>
</dbReference>
<dbReference type="GO" id="GO:0004563">
    <property type="term" value="F:beta-N-acetylhexosaminidase activity"/>
    <property type="evidence" value="ECO:0007669"/>
    <property type="project" value="UniProtKB-EC"/>
</dbReference>
<dbReference type="Pfam" id="PF00728">
    <property type="entry name" value="Glyco_hydro_20"/>
    <property type="match status" value="1"/>
</dbReference>
<dbReference type="InterPro" id="IPR029018">
    <property type="entry name" value="Hex-like_dom2"/>
</dbReference>
<evidence type="ECO:0000256" key="2">
    <source>
        <dbReference type="ARBA" id="ARBA00006285"/>
    </source>
</evidence>
<evidence type="ECO:0000256" key="4">
    <source>
        <dbReference type="ARBA" id="ARBA00022801"/>
    </source>
</evidence>
<dbReference type="InterPro" id="IPR015883">
    <property type="entry name" value="Glyco_hydro_20_cat"/>
</dbReference>
<gene>
    <name evidence="9" type="ORF">GCM10007049_16790</name>
</gene>
<organism evidence="9 10">
    <name type="scientific">Echinicola pacifica</name>
    <dbReference type="NCBI Taxonomy" id="346377"/>
    <lineage>
        <taxon>Bacteria</taxon>
        <taxon>Pseudomonadati</taxon>
        <taxon>Bacteroidota</taxon>
        <taxon>Cytophagia</taxon>
        <taxon>Cytophagales</taxon>
        <taxon>Cyclobacteriaceae</taxon>
        <taxon>Echinicola</taxon>
    </lineage>
</organism>
<evidence type="ECO:0000256" key="6">
    <source>
        <dbReference type="PIRSR" id="PIRSR625705-1"/>
    </source>
</evidence>
<evidence type="ECO:0000256" key="3">
    <source>
        <dbReference type="ARBA" id="ARBA00012663"/>
    </source>
</evidence>
<accession>A0A918UPQ6</accession>
<protein>
    <recommendedName>
        <fullName evidence="3">beta-N-acetylhexosaminidase</fullName>
        <ecNumber evidence="3">3.2.1.52</ecNumber>
    </recommendedName>
</protein>
<evidence type="ECO:0000259" key="8">
    <source>
        <dbReference type="Pfam" id="PF02838"/>
    </source>
</evidence>
<dbReference type="InterPro" id="IPR017853">
    <property type="entry name" value="GH"/>
</dbReference>
<reference evidence="9" key="1">
    <citation type="journal article" date="2014" name="Int. J. Syst. Evol. Microbiol.">
        <title>Complete genome sequence of Corynebacterium casei LMG S-19264T (=DSM 44701T), isolated from a smear-ripened cheese.</title>
        <authorList>
            <consortium name="US DOE Joint Genome Institute (JGI-PGF)"/>
            <person name="Walter F."/>
            <person name="Albersmeier A."/>
            <person name="Kalinowski J."/>
            <person name="Ruckert C."/>
        </authorList>
    </citation>
    <scope>NUCLEOTIDE SEQUENCE</scope>
    <source>
        <strain evidence="9">KCTC 12368</strain>
    </source>
</reference>
<feature type="active site" description="Proton donor" evidence="6">
    <location>
        <position position="317"/>
    </location>
</feature>
<dbReference type="InterPro" id="IPR025705">
    <property type="entry name" value="Beta_hexosaminidase_sua/sub"/>
</dbReference>
<dbReference type="AlphaFoldDB" id="A0A918UPQ6"/>
<dbReference type="PRINTS" id="PR00738">
    <property type="entry name" value="GLHYDRLASE20"/>
</dbReference>
<name>A0A918UPQ6_9BACT</name>